<dbReference type="PRINTS" id="PR00080">
    <property type="entry name" value="SDRFAMILY"/>
</dbReference>
<dbReference type="Proteomes" id="UP001610335">
    <property type="component" value="Unassembled WGS sequence"/>
</dbReference>
<gene>
    <name evidence="6" type="ORF">BDW59DRAFT_159966</name>
</gene>
<evidence type="ECO:0000256" key="2">
    <source>
        <dbReference type="ARBA" id="ARBA00022857"/>
    </source>
</evidence>
<evidence type="ECO:0008006" key="8">
    <source>
        <dbReference type="Google" id="ProtNLM"/>
    </source>
</evidence>
<comment type="caution">
    <text evidence="6">The sequence shown here is derived from an EMBL/GenBank/DDBJ whole genome shotgun (WGS) entry which is preliminary data.</text>
</comment>
<dbReference type="InterPro" id="IPR020904">
    <property type="entry name" value="Sc_DH/Rdtase_CS"/>
</dbReference>
<evidence type="ECO:0000256" key="5">
    <source>
        <dbReference type="SAM" id="MobiDB-lite"/>
    </source>
</evidence>
<dbReference type="Gene3D" id="3.40.50.720">
    <property type="entry name" value="NAD(P)-binding Rossmann-like Domain"/>
    <property type="match status" value="1"/>
</dbReference>
<dbReference type="PRINTS" id="PR00081">
    <property type="entry name" value="GDHRDH"/>
</dbReference>
<feature type="compositionally biased region" description="Polar residues" evidence="5">
    <location>
        <begin position="1"/>
        <end position="28"/>
    </location>
</feature>
<feature type="region of interest" description="Disordered" evidence="5">
    <location>
        <begin position="1"/>
        <end position="39"/>
    </location>
</feature>
<protein>
    <recommendedName>
        <fullName evidence="8">NAD(P)-binding protein</fullName>
    </recommendedName>
</protein>
<keyword evidence="7" id="KW-1185">Reference proteome</keyword>
<dbReference type="Pfam" id="PF00106">
    <property type="entry name" value="adh_short"/>
    <property type="match status" value="1"/>
</dbReference>
<keyword evidence="3" id="KW-0560">Oxidoreductase</keyword>
<dbReference type="SUPFAM" id="SSF51735">
    <property type="entry name" value="NAD(P)-binding Rossmann-fold domains"/>
    <property type="match status" value="1"/>
</dbReference>
<dbReference type="EMBL" id="JBFXLS010000022">
    <property type="protein sequence ID" value="KAL2828010.1"/>
    <property type="molecule type" value="Genomic_DNA"/>
</dbReference>
<evidence type="ECO:0000313" key="7">
    <source>
        <dbReference type="Proteomes" id="UP001610335"/>
    </source>
</evidence>
<evidence type="ECO:0000313" key="6">
    <source>
        <dbReference type="EMBL" id="KAL2828010.1"/>
    </source>
</evidence>
<keyword evidence="2" id="KW-0521">NADP</keyword>
<accession>A0ABR4IJQ3</accession>
<organism evidence="6 7">
    <name type="scientific">Aspergillus cavernicola</name>
    <dbReference type="NCBI Taxonomy" id="176166"/>
    <lineage>
        <taxon>Eukaryota</taxon>
        <taxon>Fungi</taxon>
        <taxon>Dikarya</taxon>
        <taxon>Ascomycota</taxon>
        <taxon>Pezizomycotina</taxon>
        <taxon>Eurotiomycetes</taxon>
        <taxon>Eurotiomycetidae</taxon>
        <taxon>Eurotiales</taxon>
        <taxon>Aspergillaceae</taxon>
        <taxon>Aspergillus</taxon>
        <taxon>Aspergillus subgen. Nidulantes</taxon>
    </lineage>
</organism>
<evidence type="ECO:0000256" key="4">
    <source>
        <dbReference type="RuleBase" id="RU000363"/>
    </source>
</evidence>
<comment type="similarity">
    <text evidence="1 4">Belongs to the short-chain dehydrogenases/reductases (SDR) family.</text>
</comment>
<proteinExistence type="inferred from homology"/>
<evidence type="ECO:0000256" key="1">
    <source>
        <dbReference type="ARBA" id="ARBA00006484"/>
    </source>
</evidence>
<reference evidence="6 7" key="1">
    <citation type="submission" date="2024-07" db="EMBL/GenBank/DDBJ databases">
        <title>Section-level genome sequencing and comparative genomics of Aspergillus sections Usti and Cavernicolus.</title>
        <authorList>
            <consortium name="Lawrence Berkeley National Laboratory"/>
            <person name="Nybo J.L."/>
            <person name="Vesth T.C."/>
            <person name="Theobald S."/>
            <person name="Frisvad J.C."/>
            <person name="Larsen T.O."/>
            <person name="Kjaerboelling I."/>
            <person name="Rothschild-Mancinelli K."/>
            <person name="Lyhne E.K."/>
            <person name="Kogle M.E."/>
            <person name="Barry K."/>
            <person name="Clum A."/>
            <person name="Na H."/>
            <person name="Ledsgaard L."/>
            <person name="Lin J."/>
            <person name="Lipzen A."/>
            <person name="Kuo A."/>
            <person name="Riley R."/>
            <person name="Mondo S."/>
            <person name="LaButti K."/>
            <person name="Haridas S."/>
            <person name="Pangalinan J."/>
            <person name="Salamov A.A."/>
            <person name="Simmons B.A."/>
            <person name="Magnuson J.K."/>
            <person name="Chen J."/>
            <person name="Drula E."/>
            <person name="Henrissat B."/>
            <person name="Wiebenga A."/>
            <person name="Lubbers R.J."/>
            <person name="Gomes A.C."/>
            <person name="Makela M.R."/>
            <person name="Stajich J."/>
            <person name="Grigoriev I.V."/>
            <person name="Mortensen U.H."/>
            <person name="De vries R.P."/>
            <person name="Baker S.E."/>
            <person name="Andersen M.R."/>
        </authorList>
    </citation>
    <scope>NUCLEOTIDE SEQUENCE [LARGE SCALE GENOMIC DNA]</scope>
    <source>
        <strain evidence="6 7">CBS 600.67</strain>
    </source>
</reference>
<dbReference type="PANTHER" id="PTHR44169">
    <property type="entry name" value="NADPH-DEPENDENT 1-ACYLDIHYDROXYACETONE PHOSPHATE REDUCTASE"/>
    <property type="match status" value="1"/>
</dbReference>
<dbReference type="InterPro" id="IPR036291">
    <property type="entry name" value="NAD(P)-bd_dom_sf"/>
</dbReference>
<evidence type="ECO:0000256" key="3">
    <source>
        <dbReference type="ARBA" id="ARBA00023002"/>
    </source>
</evidence>
<dbReference type="InterPro" id="IPR002347">
    <property type="entry name" value="SDR_fam"/>
</dbReference>
<sequence>MPLSADPQSTARSAVNSSKDPSNYNNLGGSYGKASSGHWSRQPTYGMDTIVTSSAHANGTLTQAKDAAIETALLDTLSDDSIHNCVAQVQELTGGSLDALLNNAGAGYSMPLTDLDIAKARELFDLNVWSVLIRWVGHQQHCCSSVTAGTMPFACAYNASKAAVASLTEALRLELEPFGLRVINLMTGGVRSTFHSNDPNPVLPPTSLYNVAKEIAERAMSGAHAADHMIIPILKTGRVRSLGSLANAIRRTGFGEGNTRP</sequence>
<dbReference type="PROSITE" id="PS00061">
    <property type="entry name" value="ADH_SHORT"/>
    <property type="match status" value="1"/>
</dbReference>
<name>A0ABR4IJQ3_9EURO</name>
<dbReference type="PANTHER" id="PTHR44169:SF3">
    <property type="entry name" value="SHORT-CHAIN DEHYDROGENASE SRDE"/>
    <property type="match status" value="1"/>
</dbReference>